<organism evidence="2 3">
    <name type="scientific">Linum trigynum</name>
    <dbReference type="NCBI Taxonomy" id="586398"/>
    <lineage>
        <taxon>Eukaryota</taxon>
        <taxon>Viridiplantae</taxon>
        <taxon>Streptophyta</taxon>
        <taxon>Embryophyta</taxon>
        <taxon>Tracheophyta</taxon>
        <taxon>Spermatophyta</taxon>
        <taxon>Magnoliopsida</taxon>
        <taxon>eudicotyledons</taxon>
        <taxon>Gunneridae</taxon>
        <taxon>Pentapetalae</taxon>
        <taxon>rosids</taxon>
        <taxon>fabids</taxon>
        <taxon>Malpighiales</taxon>
        <taxon>Linaceae</taxon>
        <taxon>Linum</taxon>
    </lineage>
</organism>
<gene>
    <name evidence="2" type="ORF">LTRI10_LOCUS47330</name>
</gene>
<evidence type="ECO:0000256" key="1">
    <source>
        <dbReference type="SAM" id="MobiDB-lite"/>
    </source>
</evidence>
<dbReference type="EMBL" id="OZ034821">
    <property type="protein sequence ID" value="CAL1407677.1"/>
    <property type="molecule type" value="Genomic_DNA"/>
</dbReference>
<reference evidence="2 3" key="1">
    <citation type="submission" date="2024-04" db="EMBL/GenBank/DDBJ databases">
        <authorList>
            <person name="Fracassetti M."/>
        </authorList>
    </citation>
    <scope>NUCLEOTIDE SEQUENCE [LARGE SCALE GENOMIC DNA]</scope>
</reference>
<protein>
    <submittedName>
        <fullName evidence="2">Uncharacterized protein</fullName>
    </submittedName>
</protein>
<keyword evidence="3" id="KW-1185">Reference proteome</keyword>
<feature type="compositionally biased region" description="Basic residues" evidence="1">
    <location>
        <begin position="66"/>
        <end position="78"/>
    </location>
</feature>
<accession>A0AAV2GBW1</accession>
<feature type="compositionally biased region" description="Basic and acidic residues" evidence="1">
    <location>
        <begin position="53"/>
        <end position="62"/>
    </location>
</feature>
<proteinExistence type="predicted"/>
<name>A0AAV2GBW1_9ROSI</name>
<sequence length="78" mass="8317">MAKGGNVLLPTVMGDEDDAARKTVAPSSADLRGSKSKEVPPELMDLNEAASEGDAHPYELRQRASGSKKKLQRLAHST</sequence>
<feature type="region of interest" description="Disordered" evidence="1">
    <location>
        <begin position="1"/>
        <end position="78"/>
    </location>
</feature>
<evidence type="ECO:0000313" key="2">
    <source>
        <dbReference type="EMBL" id="CAL1407677.1"/>
    </source>
</evidence>
<dbReference type="Proteomes" id="UP001497516">
    <property type="component" value="Chromosome 8"/>
</dbReference>
<evidence type="ECO:0000313" key="3">
    <source>
        <dbReference type="Proteomes" id="UP001497516"/>
    </source>
</evidence>
<dbReference type="AlphaFoldDB" id="A0AAV2GBW1"/>